<gene>
    <name evidence="2" type="ORF">NX720_09105</name>
</gene>
<dbReference type="EMBL" id="CP103300">
    <property type="protein sequence ID" value="UYM18045.1"/>
    <property type="molecule type" value="Genomic_DNA"/>
</dbReference>
<accession>A0ABY6GZE5</accession>
<evidence type="ECO:0000313" key="2">
    <source>
        <dbReference type="EMBL" id="UYM18045.1"/>
    </source>
</evidence>
<organism evidence="2 3">
    <name type="scientific">Endozoicomonas euniceicola</name>
    <dbReference type="NCBI Taxonomy" id="1234143"/>
    <lineage>
        <taxon>Bacteria</taxon>
        <taxon>Pseudomonadati</taxon>
        <taxon>Pseudomonadota</taxon>
        <taxon>Gammaproteobacteria</taxon>
        <taxon>Oceanospirillales</taxon>
        <taxon>Endozoicomonadaceae</taxon>
        <taxon>Endozoicomonas</taxon>
    </lineage>
</organism>
<keyword evidence="3" id="KW-1185">Reference proteome</keyword>
<proteinExistence type="predicted"/>
<evidence type="ECO:0008006" key="4">
    <source>
        <dbReference type="Google" id="ProtNLM"/>
    </source>
</evidence>
<protein>
    <recommendedName>
        <fullName evidence="4">Porin</fullName>
    </recommendedName>
</protein>
<feature type="signal peptide" evidence="1">
    <location>
        <begin position="1"/>
        <end position="22"/>
    </location>
</feature>
<evidence type="ECO:0000313" key="3">
    <source>
        <dbReference type="Proteomes" id="UP001163255"/>
    </source>
</evidence>
<name>A0ABY6GZE5_9GAMM</name>
<feature type="chain" id="PRO_5046565414" description="Porin" evidence="1">
    <location>
        <begin position="23"/>
        <end position="249"/>
    </location>
</feature>
<evidence type="ECO:0000256" key="1">
    <source>
        <dbReference type="SAM" id="SignalP"/>
    </source>
</evidence>
<dbReference type="Proteomes" id="UP001163255">
    <property type="component" value="Chromosome"/>
</dbReference>
<keyword evidence="1" id="KW-0732">Signal</keyword>
<sequence length="249" mass="27761">MTTRIKTNLTGIPLILLSSAMAAPSVHGEESIDPSDITNTYTYLWSEVGNRDYKFSVGLASDIASKYNILGLVEHTRTWDQGDAEVNNTSRVRFYGVRNLEGDLLRGIGTSVDYIKGHDSKMDITALGVIGKLNSFSENLSLAPNVGYVSVEHKMGGVKKEKSEGYQAYVLASVVLGEDGRYLSFQPEYIDTKNIDADKLEVIYNQPVDSAQKWWINVTGFYQKTKIDYAGFKKSDTEEHIKLGVTYYL</sequence>
<reference evidence="2" key="1">
    <citation type="submission" date="2022-10" db="EMBL/GenBank/DDBJ databases">
        <title>Completed Genome Sequence of two octocoral isolated bacterium, Endozoicomonas euniceicola EF212T and Endozoicomonas gorgoniicola PS125T.</title>
        <authorList>
            <person name="Chiou Y.-J."/>
            <person name="Chen Y.-H."/>
        </authorList>
    </citation>
    <scope>NUCLEOTIDE SEQUENCE</scope>
    <source>
        <strain evidence="2">EF212</strain>
    </source>
</reference>
<dbReference type="RefSeq" id="WP_262600816.1">
    <property type="nucleotide sequence ID" value="NZ_CP103300.1"/>
</dbReference>